<protein>
    <submittedName>
        <fullName evidence="2">Helix-turn-helix domain-containing protein</fullName>
    </submittedName>
</protein>
<evidence type="ECO:0000313" key="3">
    <source>
        <dbReference type="Proteomes" id="UP001597068"/>
    </source>
</evidence>
<proteinExistence type="predicted"/>
<dbReference type="SUPFAM" id="SSF46955">
    <property type="entry name" value="Putative DNA-binding domain"/>
    <property type="match status" value="1"/>
</dbReference>
<sequence>MTYMTLREASVATGLSIGTLRNYIRSGRLPASRRGPKILVVSTTDVENLTVPRT</sequence>
<dbReference type="Proteomes" id="UP001597068">
    <property type="component" value="Unassembled WGS sequence"/>
</dbReference>
<dbReference type="RefSeq" id="WP_372505416.1">
    <property type="nucleotide sequence ID" value="NZ_BAAAMO010000004.1"/>
</dbReference>
<keyword evidence="3" id="KW-1185">Reference proteome</keyword>
<organism evidence="2 3">
    <name type="scientific">Williamsia deligens</name>
    <dbReference type="NCBI Taxonomy" id="321325"/>
    <lineage>
        <taxon>Bacteria</taxon>
        <taxon>Bacillati</taxon>
        <taxon>Actinomycetota</taxon>
        <taxon>Actinomycetes</taxon>
        <taxon>Mycobacteriales</taxon>
        <taxon>Nocardiaceae</taxon>
        <taxon>Williamsia</taxon>
    </lineage>
</organism>
<dbReference type="EMBL" id="JBHTIL010000006">
    <property type="protein sequence ID" value="MFD0928048.1"/>
    <property type="molecule type" value="Genomic_DNA"/>
</dbReference>
<gene>
    <name evidence="2" type="ORF">ACFQ04_20100</name>
</gene>
<comment type="caution">
    <text evidence="2">The sequence shown here is derived from an EMBL/GenBank/DDBJ whole genome shotgun (WGS) entry which is preliminary data.</text>
</comment>
<dbReference type="InterPro" id="IPR041657">
    <property type="entry name" value="HTH_17"/>
</dbReference>
<dbReference type="Pfam" id="PF12728">
    <property type="entry name" value="HTH_17"/>
    <property type="match status" value="1"/>
</dbReference>
<evidence type="ECO:0000313" key="2">
    <source>
        <dbReference type="EMBL" id="MFD0928048.1"/>
    </source>
</evidence>
<name>A0ABW3GCW9_9NOCA</name>
<evidence type="ECO:0000259" key="1">
    <source>
        <dbReference type="Pfam" id="PF12728"/>
    </source>
</evidence>
<reference evidence="3" key="1">
    <citation type="journal article" date="2019" name="Int. J. Syst. Evol. Microbiol.">
        <title>The Global Catalogue of Microorganisms (GCM) 10K type strain sequencing project: providing services to taxonomists for standard genome sequencing and annotation.</title>
        <authorList>
            <consortium name="The Broad Institute Genomics Platform"/>
            <consortium name="The Broad Institute Genome Sequencing Center for Infectious Disease"/>
            <person name="Wu L."/>
            <person name="Ma J."/>
        </authorList>
    </citation>
    <scope>NUCLEOTIDE SEQUENCE [LARGE SCALE GENOMIC DNA]</scope>
    <source>
        <strain evidence="3">CCUG 50873</strain>
    </source>
</reference>
<feature type="domain" description="Helix-turn-helix" evidence="1">
    <location>
        <begin position="3"/>
        <end position="47"/>
    </location>
</feature>
<dbReference type="InterPro" id="IPR009061">
    <property type="entry name" value="DNA-bd_dom_put_sf"/>
</dbReference>
<accession>A0ABW3GCW9</accession>